<name>A0A915KAD9_ROMCU</name>
<sequence length="79" mass="8846">MVGIDIDNGTFLSEFDVDDSALDETTWHPESSSSAAKTKFVAKNLAPLPKLIKLEKCTKITEILCKAHEEFEQENKNFS</sequence>
<proteinExistence type="predicted"/>
<dbReference type="WBParaSite" id="nRc.2.0.1.t35085-RA">
    <property type="protein sequence ID" value="nRc.2.0.1.t35085-RA"/>
    <property type="gene ID" value="nRc.2.0.1.g35085"/>
</dbReference>
<dbReference type="AlphaFoldDB" id="A0A915KAD9"/>
<evidence type="ECO:0000313" key="1">
    <source>
        <dbReference type="Proteomes" id="UP000887565"/>
    </source>
</evidence>
<protein>
    <submittedName>
        <fullName evidence="2">Uncharacterized protein</fullName>
    </submittedName>
</protein>
<organism evidence="1 2">
    <name type="scientific">Romanomermis culicivorax</name>
    <name type="common">Nematode worm</name>
    <dbReference type="NCBI Taxonomy" id="13658"/>
    <lineage>
        <taxon>Eukaryota</taxon>
        <taxon>Metazoa</taxon>
        <taxon>Ecdysozoa</taxon>
        <taxon>Nematoda</taxon>
        <taxon>Enoplea</taxon>
        <taxon>Dorylaimia</taxon>
        <taxon>Mermithida</taxon>
        <taxon>Mermithoidea</taxon>
        <taxon>Mermithidae</taxon>
        <taxon>Romanomermis</taxon>
    </lineage>
</organism>
<reference evidence="2" key="1">
    <citation type="submission" date="2022-11" db="UniProtKB">
        <authorList>
            <consortium name="WormBaseParasite"/>
        </authorList>
    </citation>
    <scope>IDENTIFICATION</scope>
</reference>
<dbReference type="Proteomes" id="UP000887565">
    <property type="component" value="Unplaced"/>
</dbReference>
<keyword evidence="1" id="KW-1185">Reference proteome</keyword>
<evidence type="ECO:0000313" key="2">
    <source>
        <dbReference type="WBParaSite" id="nRc.2.0.1.t35085-RA"/>
    </source>
</evidence>
<accession>A0A915KAD9</accession>